<sequence length="124" mass="13517">MKLHQDSSGALNTVTGYGADYVEINLVRHSGSILVLPDTPVIRWPVSSFEHLSAEHFAMLIEAAPEVVVFGTGERLRFPHPRLTAALTAKRIGVEAMDFKAACRTYNILMAEGRKVAAALLIEA</sequence>
<dbReference type="CDD" id="cd05560">
    <property type="entry name" value="Xcc1710_like"/>
    <property type="match status" value="1"/>
</dbReference>
<dbReference type="InterPro" id="IPR007523">
    <property type="entry name" value="NDUFAF3/AAMDC"/>
</dbReference>
<name>A0ABS8JN36_9BURK</name>
<dbReference type="SUPFAM" id="SSF64076">
    <property type="entry name" value="MTH938-like"/>
    <property type="match status" value="1"/>
</dbReference>
<keyword evidence="2" id="KW-1185">Reference proteome</keyword>
<protein>
    <submittedName>
        <fullName evidence="1">Mth938-like domain-containing protein</fullName>
    </submittedName>
</protein>
<gene>
    <name evidence="1" type="ORF">LJ656_01795</name>
</gene>
<dbReference type="InterPro" id="IPR036748">
    <property type="entry name" value="MTH938-like_sf"/>
</dbReference>
<dbReference type="PANTHER" id="PTHR21192">
    <property type="entry name" value="NUCLEAR PROTEIN E3-3"/>
    <property type="match status" value="1"/>
</dbReference>
<comment type="caution">
    <text evidence="1">The sequence shown here is derived from an EMBL/GenBank/DDBJ whole genome shotgun (WGS) entry which is preliminary data.</text>
</comment>
<reference evidence="1 2" key="1">
    <citation type="submission" date="2021-11" db="EMBL/GenBank/DDBJ databases">
        <authorList>
            <person name="Oh E.-T."/>
            <person name="Kim S.-B."/>
        </authorList>
    </citation>
    <scope>NUCLEOTIDE SEQUENCE [LARGE SCALE GENOMIC DNA]</scope>
    <source>
        <strain evidence="1 2">MMS20-SJTR3</strain>
    </source>
</reference>
<dbReference type="Proteomes" id="UP001431019">
    <property type="component" value="Unassembled WGS sequence"/>
</dbReference>
<proteinExistence type="predicted"/>
<dbReference type="EMBL" id="JAJITD010000001">
    <property type="protein sequence ID" value="MCC8391307.1"/>
    <property type="molecule type" value="Genomic_DNA"/>
</dbReference>
<accession>A0ABS8JN36</accession>
<dbReference type="PANTHER" id="PTHR21192:SF2">
    <property type="entry name" value="NADH DEHYDROGENASE [UBIQUINONE] 1 ALPHA SUBCOMPLEX ASSEMBLY FACTOR 3"/>
    <property type="match status" value="1"/>
</dbReference>
<evidence type="ECO:0000313" key="1">
    <source>
        <dbReference type="EMBL" id="MCC8391307.1"/>
    </source>
</evidence>
<organism evidence="1 2">
    <name type="scientific">Paraburkholderia sejongensis</name>
    <dbReference type="NCBI Taxonomy" id="2886946"/>
    <lineage>
        <taxon>Bacteria</taxon>
        <taxon>Pseudomonadati</taxon>
        <taxon>Pseudomonadota</taxon>
        <taxon>Betaproteobacteria</taxon>
        <taxon>Burkholderiales</taxon>
        <taxon>Burkholderiaceae</taxon>
        <taxon>Paraburkholderia</taxon>
    </lineage>
</organism>
<dbReference type="RefSeq" id="WP_230507559.1">
    <property type="nucleotide sequence ID" value="NZ_JAJITD010000001.1"/>
</dbReference>
<dbReference type="Gene3D" id="3.40.1230.10">
    <property type="entry name" value="MTH938-like"/>
    <property type="match status" value="1"/>
</dbReference>
<dbReference type="Pfam" id="PF04430">
    <property type="entry name" value="DUF498"/>
    <property type="match status" value="1"/>
</dbReference>
<evidence type="ECO:0000313" key="2">
    <source>
        <dbReference type="Proteomes" id="UP001431019"/>
    </source>
</evidence>